<organism evidence="3 4">
    <name type="scientific">Fusarium mexicanum</name>
    <dbReference type="NCBI Taxonomy" id="751941"/>
    <lineage>
        <taxon>Eukaryota</taxon>
        <taxon>Fungi</taxon>
        <taxon>Dikarya</taxon>
        <taxon>Ascomycota</taxon>
        <taxon>Pezizomycotina</taxon>
        <taxon>Sordariomycetes</taxon>
        <taxon>Hypocreomycetidae</taxon>
        <taxon>Hypocreales</taxon>
        <taxon>Nectriaceae</taxon>
        <taxon>Fusarium</taxon>
        <taxon>Fusarium fujikuroi species complex</taxon>
    </lineage>
</organism>
<evidence type="ECO:0000256" key="1">
    <source>
        <dbReference type="SAM" id="SignalP"/>
    </source>
</evidence>
<protein>
    <recommendedName>
        <fullName evidence="2">DUF7730 domain-containing protein</fullName>
    </recommendedName>
</protein>
<gene>
    <name evidence="3" type="ORF">FMEXI_10372</name>
</gene>
<keyword evidence="1" id="KW-0732">Signal</keyword>
<dbReference type="AlphaFoldDB" id="A0A8H5IFK2"/>
<feature type="domain" description="DUF7730" evidence="2">
    <location>
        <begin position="557"/>
        <end position="618"/>
    </location>
</feature>
<dbReference type="PANTHER" id="PTHR38790:SF4">
    <property type="entry name" value="2EXR DOMAIN-CONTAINING PROTEIN"/>
    <property type="match status" value="1"/>
</dbReference>
<feature type="chain" id="PRO_5034223046" description="DUF7730 domain-containing protein" evidence="1">
    <location>
        <begin position="19"/>
        <end position="769"/>
    </location>
</feature>
<dbReference type="PANTHER" id="PTHR38790">
    <property type="entry name" value="2EXR DOMAIN-CONTAINING PROTEIN-RELATED"/>
    <property type="match status" value="1"/>
</dbReference>
<accession>A0A8H5IFK2</accession>
<dbReference type="EMBL" id="JAAOAM010000258">
    <property type="protein sequence ID" value="KAF5536353.1"/>
    <property type="molecule type" value="Genomic_DNA"/>
</dbReference>
<keyword evidence="4" id="KW-1185">Reference proteome</keyword>
<sequence length="769" mass="86155">MRFSSLLLAAGLSSSALAVEASLDPWEIDPSCNGFENDIKDALTQSIDLAEAARTSLEFLLAKMPDRNSDPDGAVKWARINSAAFSIFGFMGNHKGHDAETQKYIEDLREIYAKTANTLPSSQNNPAKGFSPILSQKPNAKPLIVCGDGVFQWYDVDQEPEPGVGKVRDQPAVSSYIQNGGTIAGAFYHANRWDFRQTEAASVGHCIGNREALISSRDDILIICPKMTSDAGKARITPRQYKTSAALGDHIMTNWVSNPTQLYHELMHWFGGVQGSNLQHIIQDQVAVNDKGFLRYKHKVTGAVEYYTRPPSQQELDQKEQRKQATYGLRYIMNLARTYKDKNGNKSPYSGPKLATKNADSLALFSFMMYLDQFDWSRDGEARDFTRLKQKLAPGPARSPDFGPDRDWRDYRHLIPTLPSTRTRALTPPGFSDDEDKSLQRPAAAFQQSLWFKVPANLRRDILRLAFGDRRLHMHLAFDPSVCNTDLELDGLSAPNEQADPGHPQRKVWSWNGCICVRRYDPELGPMTRGGLNPGPWIDRCCDPINVPKPLPENIGIMGWLQSCRQNYAEAIDILYSTNTIIISGEATITELPSLVPSHHLAKITSLEIKAPITKDNVLEDVTNLILPSSRFPNLKRLYVSVEWCGAGIYHPDPDELIASFDTLARAIKDCSFAIPMEWFSRISWGQMRSATTGRQITYSQFWRTLGNAEGDEDGYEGGLDVVQLPYADSYPRPPYHLESPGAGYWILEASEMSLSTHYDFLTGHYNDD</sequence>
<dbReference type="Proteomes" id="UP000522262">
    <property type="component" value="Unassembled WGS sequence"/>
</dbReference>
<evidence type="ECO:0000313" key="3">
    <source>
        <dbReference type="EMBL" id="KAF5536353.1"/>
    </source>
</evidence>
<dbReference type="InterPro" id="IPR056632">
    <property type="entry name" value="DUF7730"/>
</dbReference>
<proteinExistence type="predicted"/>
<reference evidence="3 4" key="1">
    <citation type="submission" date="2020-05" db="EMBL/GenBank/DDBJ databases">
        <title>Identification and distribution of gene clusters putatively required for synthesis of sphingolipid metabolism inhibitors in phylogenetically diverse species of the filamentous fungus Fusarium.</title>
        <authorList>
            <person name="Kim H.-S."/>
            <person name="Busman M."/>
            <person name="Brown D.W."/>
            <person name="Divon H."/>
            <person name="Uhlig S."/>
            <person name="Proctor R.H."/>
        </authorList>
    </citation>
    <scope>NUCLEOTIDE SEQUENCE [LARGE SCALE GENOMIC DNA]</scope>
    <source>
        <strain evidence="3 4">NRRL 53147</strain>
    </source>
</reference>
<dbReference type="Pfam" id="PF24864">
    <property type="entry name" value="DUF7730"/>
    <property type="match status" value="1"/>
</dbReference>
<comment type="caution">
    <text evidence="3">The sequence shown here is derived from an EMBL/GenBank/DDBJ whole genome shotgun (WGS) entry which is preliminary data.</text>
</comment>
<feature type="signal peptide" evidence="1">
    <location>
        <begin position="1"/>
        <end position="18"/>
    </location>
</feature>
<evidence type="ECO:0000313" key="4">
    <source>
        <dbReference type="Proteomes" id="UP000522262"/>
    </source>
</evidence>
<evidence type="ECO:0000259" key="2">
    <source>
        <dbReference type="Pfam" id="PF24864"/>
    </source>
</evidence>
<name>A0A8H5IFK2_9HYPO</name>